<dbReference type="InterPro" id="IPR011842">
    <property type="entry name" value="PQQ_synth_PqqB"/>
</dbReference>
<sequence length="310" mass="34194">MFIHVLGSAAGGGFPQWNCNCANCAGLRNGSINAKARTQSSIAVSSDGINWVLFNTSPDIRAQLADFEPLQPARQLRDTGISAIVLMDSQIDHTTGLLMLREGCPHDVYCTDMVLEDLSSGFPLFSMLKHWNGGLQHRPILLNKDDHTQEGSFTIPNIDGLRFHAVPLLSKAPPYSPHRNNPHVGDNIGIRIEDTRSGKNLFYSPGLGEPEPHIIKLMQRADCLLVDGTFWREDEMAFAGVGTKLAAEMGHLPQSGENGMIELLRPMKKPRKVLIHINNTNPILIEDSEQRAILNKEGIEVAYDGMDIEL</sequence>
<dbReference type="AlphaFoldDB" id="Q1YPJ6"/>
<gene>
    <name evidence="7" type="primary">pqqB</name>
    <name evidence="9" type="ORF">GB2207_00895</name>
</gene>
<evidence type="ECO:0000313" key="9">
    <source>
        <dbReference type="EMBL" id="EAS46175.1"/>
    </source>
</evidence>
<dbReference type="PANTHER" id="PTHR42663">
    <property type="entry name" value="HYDROLASE C777.06C-RELATED-RELATED"/>
    <property type="match status" value="1"/>
</dbReference>
<evidence type="ECO:0000259" key="8">
    <source>
        <dbReference type="Pfam" id="PF12706"/>
    </source>
</evidence>
<dbReference type="UniPathway" id="UPA00539"/>
<name>Q1YPJ6_9GAMM</name>
<evidence type="ECO:0000256" key="7">
    <source>
        <dbReference type="HAMAP-Rule" id="MF_00653"/>
    </source>
</evidence>
<dbReference type="CDD" id="cd16274">
    <property type="entry name" value="PQQB-like_MBL-fold"/>
    <property type="match status" value="1"/>
</dbReference>
<comment type="pathway">
    <text evidence="1 7">Cofactor biosynthesis; pyrroloquinoline quinone biosynthesis.</text>
</comment>
<evidence type="ECO:0000256" key="1">
    <source>
        <dbReference type="ARBA" id="ARBA00004886"/>
    </source>
</evidence>
<protein>
    <recommendedName>
        <fullName evidence="3 7">Coenzyme PQQ synthesis protein B</fullName>
    </recommendedName>
    <alternativeName>
        <fullName evidence="6 7">Pyrroloquinoline quinone biosynthesis protein B</fullName>
    </alternativeName>
</protein>
<dbReference type="InterPro" id="IPR036866">
    <property type="entry name" value="RibonucZ/Hydroxyglut_hydro"/>
</dbReference>
<comment type="similarity">
    <text evidence="2 7">Belongs to the PqqB family.</text>
</comment>
<evidence type="ECO:0000256" key="5">
    <source>
        <dbReference type="ARBA" id="ARBA00022905"/>
    </source>
</evidence>
<evidence type="ECO:0000256" key="6">
    <source>
        <dbReference type="ARBA" id="ARBA00030966"/>
    </source>
</evidence>
<evidence type="ECO:0000256" key="3">
    <source>
        <dbReference type="ARBA" id="ARBA00015084"/>
    </source>
</evidence>
<dbReference type="Gene3D" id="3.60.15.10">
    <property type="entry name" value="Ribonuclease Z/Hydroxyacylglutathione hydrolase-like"/>
    <property type="match status" value="1"/>
</dbReference>
<dbReference type="EMBL" id="AAPI01000009">
    <property type="protein sequence ID" value="EAS46175.1"/>
    <property type="molecule type" value="Genomic_DNA"/>
</dbReference>
<dbReference type="STRING" id="314287.GB2207_00895"/>
<dbReference type="PANTHER" id="PTHR42663:SF7">
    <property type="entry name" value="COENZYME PQQ SYNTHESIS PROTEIN B"/>
    <property type="match status" value="1"/>
</dbReference>
<dbReference type="Proteomes" id="UP000005555">
    <property type="component" value="Unassembled WGS sequence"/>
</dbReference>
<dbReference type="SUPFAM" id="SSF56281">
    <property type="entry name" value="Metallo-hydrolase/oxidoreductase"/>
    <property type="match status" value="1"/>
</dbReference>
<proteinExistence type="inferred from homology"/>
<comment type="caution">
    <text evidence="9">The sequence shown here is derived from an EMBL/GenBank/DDBJ whole genome shotgun (WGS) entry which is preliminary data.</text>
</comment>
<organism evidence="9 10">
    <name type="scientific">gamma proteobacterium HTCC2207</name>
    <dbReference type="NCBI Taxonomy" id="314287"/>
    <lineage>
        <taxon>Bacteria</taxon>
        <taxon>Pseudomonadati</taxon>
        <taxon>Pseudomonadota</taxon>
        <taxon>Gammaproteobacteria</taxon>
        <taxon>Cellvibrionales</taxon>
        <taxon>Porticoccaceae</taxon>
        <taxon>SAR92 clade</taxon>
    </lineage>
</organism>
<reference evidence="9 10" key="1">
    <citation type="submission" date="2006-03" db="EMBL/GenBank/DDBJ databases">
        <authorList>
            <person name="Giovannoni S.J."/>
            <person name="Cho J.-C."/>
            <person name="Ferriera S."/>
            <person name="Johnson J."/>
            <person name="Kravitz S."/>
            <person name="Halpern A."/>
            <person name="Remington K."/>
            <person name="Beeson K."/>
            <person name="Tran B."/>
            <person name="Rogers Y.-H."/>
            <person name="Friedman R."/>
            <person name="Venter J.C."/>
        </authorList>
    </citation>
    <scope>NUCLEOTIDE SEQUENCE [LARGE SCALE GENOMIC DNA]</scope>
    <source>
        <strain evidence="9 10">HTCC2207</strain>
    </source>
</reference>
<keyword evidence="10" id="KW-1185">Reference proteome</keyword>
<keyword evidence="5 7" id="KW-0884">PQQ biosynthesis</keyword>
<dbReference type="OrthoDB" id="9778305at2"/>
<comment type="function">
    <text evidence="7">May be involved in the transport of PQQ or its precursor to the periplasm.</text>
</comment>
<dbReference type="eggNOG" id="COG1235">
    <property type="taxonomic scope" value="Bacteria"/>
</dbReference>
<dbReference type="InterPro" id="IPR001279">
    <property type="entry name" value="Metallo-B-lactamas"/>
</dbReference>
<evidence type="ECO:0000313" key="10">
    <source>
        <dbReference type="Proteomes" id="UP000005555"/>
    </source>
</evidence>
<dbReference type="NCBIfam" id="TIGR02108">
    <property type="entry name" value="PQQ_syn_pqqB"/>
    <property type="match status" value="1"/>
</dbReference>
<accession>Q1YPJ6</accession>
<feature type="domain" description="Metallo-beta-lactamase" evidence="8">
    <location>
        <begin position="50"/>
        <end position="277"/>
    </location>
</feature>
<evidence type="ECO:0000256" key="2">
    <source>
        <dbReference type="ARBA" id="ARBA00008481"/>
    </source>
</evidence>
<dbReference type="HOGENOM" id="CLU_061120_0_0_6"/>
<dbReference type="HAMAP" id="MF_00653">
    <property type="entry name" value="PQQ_syn_PqqB"/>
    <property type="match status" value="1"/>
</dbReference>
<evidence type="ECO:0000256" key="4">
    <source>
        <dbReference type="ARBA" id="ARBA00022448"/>
    </source>
</evidence>
<dbReference type="GO" id="GO:0018189">
    <property type="term" value="P:pyrroloquinoline quinone biosynthetic process"/>
    <property type="evidence" value="ECO:0007669"/>
    <property type="project" value="UniProtKB-UniRule"/>
</dbReference>
<keyword evidence="4 7" id="KW-0813">Transport</keyword>
<dbReference type="Pfam" id="PF12706">
    <property type="entry name" value="Lactamase_B_2"/>
    <property type="match status" value="1"/>
</dbReference>